<comment type="caution">
    <text evidence="1">The sequence shown here is derived from an EMBL/GenBank/DDBJ whole genome shotgun (WGS) entry which is preliminary data.</text>
</comment>
<evidence type="ECO:0000313" key="1">
    <source>
        <dbReference type="EMBL" id="ONH83482.1"/>
    </source>
</evidence>
<sequence>MAGGTLFRLFPQWAQGYAEPELVELAAAPGSIGPGPSDSRMYVAHAVDKREPYDPPAWLPPYRGALLPPAQPDGAGNFDHIPFGTPEFLSAHLYGVTRLVLEIWEDYLGQPVRWWHADVLPRLELQPVVYWANAQSGFGFLEAGLRWTRFGQALPLCLSFDVVAHEVGHAILFSTMGVPESGAVGGTFLAFHEAFADLISTLSVLHFPSVVMRLLAQTSGNLYELNLVSRLGELSDVEQVRVVDNTVRLRDLQGLRLLEDGTWRDPLNLGRNAHVLAAPLTGAVWDILVELFQEGLVAEGIIPPDRDTRSWTPAAVTAAMAPLRHASAEALARFEGVFRHCLHRARDRVGLAMAQTILRLDPETLSFGQVAALLIEALAEPGANPRIAMGALLDIFDERDIDPRPFLAGASAGMALSAPLPPMSRAAWAGPGASLPHRSWARPCGCHGDIIATRRMMPHGSRASAG</sequence>
<keyword evidence="2" id="KW-1185">Reference proteome</keyword>
<proteinExistence type="predicted"/>
<dbReference type="OrthoDB" id="178184at2"/>
<dbReference type="RefSeq" id="WP_058390577.1">
    <property type="nucleotide sequence ID" value="NZ_CP025189.1"/>
</dbReference>
<dbReference type="STRING" id="207340.APZ41_009110"/>
<protein>
    <submittedName>
        <fullName evidence="1">Uncharacterized protein</fullName>
    </submittedName>
</protein>
<gene>
    <name evidence="1" type="ORF">APZ41_009110</name>
</gene>
<organism evidence="1 2">
    <name type="scientific">Roseomonas mucosa</name>
    <dbReference type="NCBI Taxonomy" id="207340"/>
    <lineage>
        <taxon>Bacteria</taxon>
        <taxon>Pseudomonadati</taxon>
        <taxon>Pseudomonadota</taxon>
        <taxon>Alphaproteobacteria</taxon>
        <taxon>Acetobacterales</taxon>
        <taxon>Roseomonadaceae</taxon>
        <taxon>Roseomonas</taxon>
    </lineage>
</organism>
<accession>A0A1S8D564</accession>
<evidence type="ECO:0000313" key="2">
    <source>
        <dbReference type="Proteomes" id="UP000054844"/>
    </source>
</evidence>
<name>A0A1S8D564_9PROT</name>
<dbReference type="AlphaFoldDB" id="A0A1S8D564"/>
<dbReference type="Proteomes" id="UP000054844">
    <property type="component" value="Unassembled WGS sequence"/>
</dbReference>
<dbReference type="SUPFAM" id="SSF55486">
    <property type="entry name" value="Metalloproteases ('zincins'), catalytic domain"/>
    <property type="match status" value="1"/>
</dbReference>
<dbReference type="EMBL" id="LLWF02000023">
    <property type="protein sequence ID" value="ONH83482.1"/>
    <property type="molecule type" value="Genomic_DNA"/>
</dbReference>
<reference evidence="1" key="1">
    <citation type="submission" date="2016-12" db="EMBL/GenBank/DDBJ databases">
        <title>Draft genome sequence of Roseomonas mucosa strain AU37, isolated from a peripheral intravenous catheter.</title>
        <authorList>
            <person name="Choudhury M.A."/>
            <person name="Sidjabat H.E."/>
            <person name="Wailan A.M."/>
            <person name="Zhang L."/>
            <person name="Marsh N.M."/>
            <person name="Rickard C.M."/>
            <person name="Davies M."/>
            <person name="Mcmillan D.J."/>
        </authorList>
    </citation>
    <scope>NUCLEOTIDE SEQUENCE [LARGE SCALE GENOMIC DNA]</scope>
    <source>
        <strain evidence="1">AU37</strain>
    </source>
</reference>